<evidence type="ECO:0000256" key="1">
    <source>
        <dbReference type="ARBA" id="ARBA00023015"/>
    </source>
</evidence>
<dbReference type="CDD" id="cd07377">
    <property type="entry name" value="WHTH_GntR"/>
    <property type="match status" value="1"/>
</dbReference>
<evidence type="ECO:0000256" key="3">
    <source>
        <dbReference type="ARBA" id="ARBA00023163"/>
    </source>
</evidence>
<dbReference type="Gene3D" id="1.10.10.10">
    <property type="entry name" value="Winged helix-like DNA-binding domain superfamily/Winged helix DNA-binding domain"/>
    <property type="match status" value="1"/>
</dbReference>
<dbReference type="InterPro" id="IPR008920">
    <property type="entry name" value="TF_FadR/GntR_C"/>
</dbReference>
<dbReference type="EMBL" id="JBBKZU010000011">
    <property type="protein sequence ID" value="MEJ8813985.1"/>
    <property type="molecule type" value="Genomic_DNA"/>
</dbReference>
<protein>
    <submittedName>
        <fullName evidence="5">GntR family transcriptional regulator</fullName>
    </submittedName>
</protein>
<dbReference type="SMART" id="SM00895">
    <property type="entry name" value="FCD"/>
    <property type="match status" value="1"/>
</dbReference>
<evidence type="ECO:0000256" key="2">
    <source>
        <dbReference type="ARBA" id="ARBA00023125"/>
    </source>
</evidence>
<dbReference type="RefSeq" id="WP_340359218.1">
    <property type="nucleotide sequence ID" value="NZ_JBBKZU010000011.1"/>
</dbReference>
<dbReference type="SUPFAM" id="SSF46785">
    <property type="entry name" value="Winged helix' DNA-binding domain"/>
    <property type="match status" value="1"/>
</dbReference>
<evidence type="ECO:0000313" key="6">
    <source>
        <dbReference type="Proteomes" id="UP001365846"/>
    </source>
</evidence>
<accession>A0ABU8VKA0</accession>
<dbReference type="PANTHER" id="PTHR43537">
    <property type="entry name" value="TRANSCRIPTIONAL REGULATOR, GNTR FAMILY"/>
    <property type="match status" value="1"/>
</dbReference>
<keyword evidence="6" id="KW-1185">Reference proteome</keyword>
<dbReference type="InterPro" id="IPR000524">
    <property type="entry name" value="Tscrpt_reg_HTH_GntR"/>
</dbReference>
<dbReference type="SMART" id="SM00345">
    <property type="entry name" value="HTH_GNTR"/>
    <property type="match status" value="1"/>
</dbReference>
<proteinExistence type="predicted"/>
<feature type="domain" description="HTH gntR-type" evidence="4">
    <location>
        <begin position="17"/>
        <end position="84"/>
    </location>
</feature>
<dbReference type="InterPro" id="IPR036390">
    <property type="entry name" value="WH_DNA-bd_sf"/>
</dbReference>
<dbReference type="InterPro" id="IPR036388">
    <property type="entry name" value="WH-like_DNA-bd_sf"/>
</dbReference>
<gene>
    <name evidence="5" type="ORF">WKW77_23065</name>
</gene>
<dbReference type="Pfam" id="PF07729">
    <property type="entry name" value="FCD"/>
    <property type="match status" value="1"/>
</dbReference>
<evidence type="ECO:0000313" key="5">
    <source>
        <dbReference type="EMBL" id="MEJ8813985.1"/>
    </source>
</evidence>
<organism evidence="5 6">
    <name type="scientific">Variovorax ureilyticus</name>
    <dbReference type="NCBI Taxonomy" id="1836198"/>
    <lineage>
        <taxon>Bacteria</taxon>
        <taxon>Pseudomonadati</taxon>
        <taxon>Pseudomonadota</taxon>
        <taxon>Betaproteobacteria</taxon>
        <taxon>Burkholderiales</taxon>
        <taxon>Comamonadaceae</taxon>
        <taxon>Variovorax</taxon>
    </lineage>
</organism>
<dbReference type="PANTHER" id="PTHR43537:SF53">
    <property type="entry name" value="HTH-TYPE TRANSCRIPTIONAL REPRESSOR NANR"/>
    <property type="match status" value="1"/>
</dbReference>
<sequence>MASSNKPGKKAASPKRELSVDEIVENISNAILEHRLVPGTKLGEDRLAAIYGTNRPRIREVLARLSHEQVVELVPQRGAFVAKPTVEQARNVFEARRLIEPGVLERLTQNFDEDKLRGLLEHLGREQEARRTNDKHAVVRLSGEFHTLLAELAGNSLLARSMKELSTLTCLTISLYDAPTANSCRVDEHSAIVEAIRAGDLPLARKLMLRHLQHIEDSLDLNSESEEVDLESVLG</sequence>
<comment type="caution">
    <text evidence="5">The sequence shown here is derived from an EMBL/GenBank/DDBJ whole genome shotgun (WGS) entry which is preliminary data.</text>
</comment>
<name>A0ABU8VKA0_9BURK</name>
<dbReference type="Pfam" id="PF00392">
    <property type="entry name" value="GntR"/>
    <property type="match status" value="1"/>
</dbReference>
<dbReference type="SUPFAM" id="SSF48008">
    <property type="entry name" value="GntR ligand-binding domain-like"/>
    <property type="match status" value="1"/>
</dbReference>
<keyword evidence="3" id="KW-0804">Transcription</keyword>
<keyword evidence="1" id="KW-0805">Transcription regulation</keyword>
<dbReference type="Proteomes" id="UP001365846">
    <property type="component" value="Unassembled WGS sequence"/>
</dbReference>
<evidence type="ECO:0000259" key="4">
    <source>
        <dbReference type="PROSITE" id="PS50949"/>
    </source>
</evidence>
<dbReference type="PROSITE" id="PS50949">
    <property type="entry name" value="HTH_GNTR"/>
    <property type="match status" value="1"/>
</dbReference>
<dbReference type="Gene3D" id="1.20.120.530">
    <property type="entry name" value="GntR ligand-binding domain-like"/>
    <property type="match status" value="1"/>
</dbReference>
<keyword evidence="2" id="KW-0238">DNA-binding</keyword>
<dbReference type="InterPro" id="IPR011711">
    <property type="entry name" value="GntR_C"/>
</dbReference>
<reference evidence="5 6" key="1">
    <citation type="submission" date="2024-03" db="EMBL/GenBank/DDBJ databases">
        <title>Novel species of the genus Variovorax.</title>
        <authorList>
            <person name="Liu Q."/>
            <person name="Xin Y.-H."/>
        </authorList>
    </citation>
    <scope>NUCLEOTIDE SEQUENCE [LARGE SCALE GENOMIC DNA]</scope>
    <source>
        <strain evidence="5 6">KACC 18899</strain>
    </source>
</reference>